<organism evidence="1 2">
    <name type="scientific">Dissophora globulifera</name>
    <dbReference type="NCBI Taxonomy" id="979702"/>
    <lineage>
        <taxon>Eukaryota</taxon>
        <taxon>Fungi</taxon>
        <taxon>Fungi incertae sedis</taxon>
        <taxon>Mucoromycota</taxon>
        <taxon>Mortierellomycotina</taxon>
        <taxon>Mortierellomycetes</taxon>
        <taxon>Mortierellales</taxon>
        <taxon>Mortierellaceae</taxon>
        <taxon>Dissophora</taxon>
    </lineage>
</organism>
<proteinExistence type="predicted"/>
<dbReference type="Proteomes" id="UP000738325">
    <property type="component" value="Unassembled WGS sequence"/>
</dbReference>
<dbReference type="OrthoDB" id="5588333at2759"/>
<dbReference type="EMBL" id="JAAAIP010000954">
    <property type="protein sequence ID" value="KAG0311235.1"/>
    <property type="molecule type" value="Genomic_DNA"/>
</dbReference>
<sequence length="99" mass="11034">VPDLDPTPANRYLETLPQNKQLSMDQLTSKLGWLLAVVGIFSEDDVACIDPSHEKLLIAAEMAIRPIALPKEKRRLGRIRTFIATQTHANSVLRLVATM</sequence>
<gene>
    <name evidence="1" type="ORF">BGZ99_010311</name>
</gene>
<evidence type="ECO:0000313" key="1">
    <source>
        <dbReference type="EMBL" id="KAG0311235.1"/>
    </source>
</evidence>
<accession>A0A9P6R2N4</accession>
<comment type="caution">
    <text evidence="1">The sequence shown here is derived from an EMBL/GenBank/DDBJ whole genome shotgun (WGS) entry which is preliminary data.</text>
</comment>
<keyword evidence="2" id="KW-1185">Reference proteome</keyword>
<protein>
    <submittedName>
        <fullName evidence="1">Uncharacterized protein</fullName>
    </submittedName>
</protein>
<dbReference type="AlphaFoldDB" id="A0A9P6R2N4"/>
<reference evidence="1" key="1">
    <citation type="journal article" date="2020" name="Fungal Divers.">
        <title>Resolving the Mortierellaceae phylogeny through synthesis of multi-gene phylogenetics and phylogenomics.</title>
        <authorList>
            <person name="Vandepol N."/>
            <person name="Liber J."/>
            <person name="Desiro A."/>
            <person name="Na H."/>
            <person name="Kennedy M."/>
            <person name="Barry K."/>
            <person name="Grigoriev I.V."/>
            <person name="Miller A.N."/>
            <person name="O'Donnell K."/>
            <person name="Stajich J.E."/>
            <person name="Bonito G."/>
        </authorList>
    </citation>
    <scope>NUCLEOTIDE SEQUENCE</scope>
    <source>
        <strain evidence="1">REB-010B</strain>
    </source>
</reference>
<name>A0A9P6R2N4_9FUNG</name>
<evidence type="ECO:0000313" key="2">
    <source>
        <dbReference type="Proteomes" id="UP000738325"/>
    </source>
</evidence>
<feature type="non-terminal residue" evidence="1">
    <location>
        <position position="1"/>
    </location>
</feature>